<evidence type="ECO:0000256" key="1">
    <source>
        <dbReference type="ARBA" id="ARBA00005272"/>
    </source>
</evidence>
<evidence type="ECO:0000256" key="2">
    <source>
        <dbReference type="ARBA" id="ARBA00022630"/>
    </source>
</evidence>
<dbReference type="PRINTS" id="PR00411">
    <property type="entry name" value="PNDRDTASEI"/>
</dbReference>
<keyword evidence="3" id="KW-0274">FAD</keyword>
<keyword evidence="2" id="KW-0285">Flavoprotein</keyword>
<dbReference type="EMBL" id="LR789475">
    <property type="protein sequence ID" value="CAB3265337.1"/>
    <property type="molecule type" value="mRNA"/>
</dbReference>
<keyword evidence="5" id="KW-0520">NAD</keyword>
<evidence type="ECO:0000259" key="6">
    <source>
        <dbReference type="Pfam" id="PF07992"/>
    </source>
</evidence>
<evidence type="ECO:0000313" key="8">
    <source>
        <dbReference type="EMBL" id="CAB3265337.1"/>
    </source>
</evidence>
<dbReference type="AlphaFoldDB" id="A0A6F9DPH2"/>
<dbReference type="InterPro" id="IPR054585">
    <property type="entry name" value="NDH2-like_C"/>
</dbReference>
<feature type="domain" description="FAD/NAD(P)-binding" evidence="6">
    <location>
        <begin position="49"/>
        <end position="370"/>
    </location>
</feature>
<dbReference type="InterPro" id="IPR023753">
    <property type="entry name" value="FAD/NAD-binding_dom"/>
</dbReference>
<keyword evidence="4" id="KW-0560">Oxidoreductase</keyword>
<evidence type="ECO:0000259" key="7">
    <source>
        <dbReference type="Pfam" id="PF22366"/>
    </source>
</evidence>
<dbReference type="Pfam" id="PF22366">
    <property type="entry name" value="NDH2_C"/>
    <property type="match status" value="1"/>
</dbReference>
<dbReference type="Pfam" id="PF07992">
    <property type="entry name" value="Pyr_redox_2"/>
    <property type="match status" value="1"/>
</dbReference>
<comment type="similarity">
    <text evidence="1">Belongs to the NADH dehydrogenase family.</text>
</comment>
<dbReference type="InterPro" id="IPR036188">
    <property type="entry name" value="FAD/NAD-bd_sf"/>
</dbReference>
<dbReference type="GO" id="GO:0005739">
    <property type="term" value="C:mitochondrion"/>
    <property type="evidence" value="ECO:0007669"/>
    <property type="project" value="TreeGrafter"/>
</dbReference>
<dbReference type="PRINTS" id="PR00368">
    <property type="entry name" value="FADPNR"/>
</dbReference>
<dbReference type="Gene3D" id="3.50.50.100">
    <property type="match status" value="1"/>
</dbReference>
<dbReference type="SUPFAM" id="SSF51905">
    <property type="entry name" value="FAD/NAD(P)-binding domain"/>
    <property type="match status" value="2"/>
</dbReference>
<sequence>MLTKKVALGLSRNILTLNCDSILGCVIAARRFSENNFDILSDEKKNRKQLVILGTGWGSYSVLKNINKLKYDVIVVSPRNHFLFTPLLCSTTVGTLEFRSIIEPVRGVHFRNAQDFHLSSALSIDTKRKVVHCQSEIHPKKEYDIQYDKLVIGVGAVSNTFGIPGVTEHAFFLKELVDARNIRDRIISNFELATQPESSENDKDRLLHVVIVGGGPTGVEFGAELYDFLTEDVSRHFPVLQHKVKVTLIEGNKILGSFDKRLREYAEKKITKRKQFEILQAFVAEVNEENVILSDGTVIPCGLVVWSTGLSPRTFTKQLPFEKDKFGHIITDNKLRVQGISDESIFALGDCADIDVMPLPATAQVAERQGRWLAKYLNGQTEKEFEFSNMGMLAYVGGYTALSDFKPKALKFTGFHSWLLWRSAYLTRLGNWKLRLQVPVDWTKTFIFGRDISRF</sequence>
<organism evidence="8">
    <name type="scientific">Phallusia mammillata</name>
    <dbReference type="NCBI Taxonomy" id="59560"/>
    <lineage>
        <taxon>Eukaryota</taxon>
        <taxon>Metazoa</taxon>
        <taxon>Chordata</taxon>
        <taxon>Tunicata</taxon>
        <taxon>Ascidiacea</taxon>
        <taxon>Phlebobranchia</taxon>
        <taxon>Ascidiidae</taxon>
        <taxon>Phallusia</taxon>
    </lineage>
</organism>
<dbReference type="GO" id="GO:0003954">
    <property type="term" value="F:NADH dehydrogenase activity"/>
    <property type="evidence" value="ECO:0007669"/>
    <property type="project" value="InterPro"/>
</dbReference>
<evidence type="ECO:0000256" key="5">
    <source>
        <dbReference type="ARBA" id="ARBA00023027"/>
    </source>
</evidence>
<name>A0A6F9DPH2_9ASCI</name>
<accession>A0A6F9DPH2</accession>
<feature type="domain" description="External alternative NADH-ubiquinone oxidoreductase-like C-terminal" evidence="7">
    <location>
        <begin position="391"/>
        <end position="451"/>
    </location>
</feature>
<dbReference type="PANTHER" id="PTHR43706:SF13">
    <property type="entry name" value="NADH DEHYDROGENASE-RELATED"/>
    <property type="match status" value="1"/>
</dbReference>
<proteinExistence type="evidence at transcript level"/>
<evidence type="ECO:0000256" key="4">
    <source>
        <dbReference type="ARBA" id="ARBA00023002"/>
    </source>
</evidence>
<dbReference type="InterPro" id="IPR045024">
    <property type="entry name" value="NDH-2"/>
</dbReference>
<gene>
    <name evidence="8" type="primary">Pyroxd1-001</name>
</gene>
<dbReference type="PANTHER" id="PTHR43706">
    <property type="entry name" value="NADH DEHYDROGENASE"/>
    <property type="match status" value="1"/>
</dbReference>
<protein>
    <submittedName>
        <fullName evidence="8">Probable NADH dehydrogenase</fullName>
    </submittedName>
</protein>
<reference evidence="8" key="1">
    <citation type="submission" date="2020-04" db="EMBL/GenBank/DDBJ databases">
        <authorList>
            <person name="Neveu A P."/>
        </authorList>
    </citation>
    <scope>NUCLEOTIDE SEQUENCE</scope>
    <source>
        <tissue evidence="8">Whole embryo</tissue>
    </source>
</reference>
<evidence type="ECO:0000256" key="3">
    <source>
        <dbReference type="ARBA" id="ARBA00022827"/>
    </source>
</evidence>